<dbReference type="EMBL" id="CP050124">
    <property type="protein sequence ID" value="QIP38560.1"/>
    <property type="molecule type" value="Genomic_DNA"/>
</dbReference>
<organism evidence="1 2">
    <name type="scientific">Rhodococcus erythropolis</name>
    <name type="common">Arthrobacter picolinophilus</name>
    <dbReference type="NCBI Taxonomy" id="1833"/>
    <lineage>
        <taxon>Bacteria</taxon>
        <taxon>Bacillati</taxon>
        <taxon>Actinomycetota</taxon>
        <taxon>Actinomycetes</taxon>
        <taxon>Mycobacteriales</taxon>
        <taxon>Nocardiaceae</taxon>
        <taxon>Rhodococcus</taxon>
        <taxon>Rhodococcus erythropolis group</taxon>
    </lineage>
</organism>
<evidence type="ECO:0000313" key="1">
    <source>
        <dbReference type="EMBL" id="QIP38560.1"/>
    </source>
</evidence>
<reference evidence="1 2" key="1">
    <citation type="submission" date="2020-03" db="EMBL/GenBank/DDBJ databases">
        <title>Screen low temperature-resistant strains for efficient degradation of petroleum hydrocarbons under the low temperature.</title>
        <authorList>
            <person name="Wang Y."/>
            <person name="Chen J."/>
        </authorList>
    </citation>
    <scope>NUCLEOTIDE SEQUENCE [LARGE SCALE GENOMIC DNA]</scope>
    <source>
        <strain evidence="1 2">KB1</strain>
    </source>
</reference>
<proteinExistence type="predicted"/>
<dbReference type="Proteomes" id="UP000502345">
    <property type="component" value="Chromosome"/>
</dbReference>
<dbReference type="AlphaFoldDB" id="A0A6G9CP24"/>
<sequence length="58" mass="6771">MPAHTHEESAVVSVVGRPPILRRRHQRDDVALERLDIEFGEFLGVVEVGTHWIRLRRM</sequence>
<name>A0A6G9CP24_RHOER</name>
<protein>
    <submittedName>
        <fullName evidence="1">Uncharacterized protein</fullName>
    </submittedName>
</protein>
<evidence type="ECO:0000313" key="2">
    <source>
        <dbReference type="Proteomes" id="UP000502345"/>
    </source>
</evidence>
<accession>A0A6G9CP24</accession>
<gene>
    <name evidence="1" type="ORF">G9444_1315</name>
</gene>